<dbReference type="InterPro" id="IPR042098">
    <property type="entry name" value="TauD-like_sf"/>
</dbReference>
<protein>
    <submittedName>
        <fullName evidence="9">Unannotated protein</fullName>
    </submittedName>
</protein>
<proteinExistence type="inferred from homology"/>
<reference evidence="9" key="1">
    <citation type="submission" date="2020-05" db="EMBL/GenBank/DDBJ databases">
        <authorList>
            <person name="Chiriac C."/>
            <person name="Salcher M."/>
            <person name="Ghai R."/>
            <person name="Kavagutti S V."/>
        </authorList>
    </citation>
    <scope>NUCLEOTIDE SEQUENCE</scope>
</reference>
<keyword evidence="4" id="KW-0223">Dioxygenase</keyword>
<accession>A0A6J7FZ82</accession>
<evidence type="ECO:0000256" key="6">
    <source>
        <dbReference type="ARBA" id="ARBA00023004"/>
    </source>
</evidence>
<dbReference type="AlphaFoldDB" id="A0A6J7FZ82"/>
<name>A0A6J7FZ82_9ZZZZ</name>
<feature type="domain" description="TauD/TfdA-like" evidence="7">
    <location>
        <begin position="114"/>
        <end position="349"/>
    </location>
</feature>
<evidence type="ECO:0000313" key="9">
    <source>
        <dbReference type="EMBL" id="CAB4896929.1"/>
    </source>
</evidence>
<dbReference type="CDD" id="cd00250">
    <property type="entry name" value="CAS_like"/>
    <property type="match status" value="1"/>
</dbReference>
<keyword evidence="3" id="KW-0479">Metal-binding</keyword>
<sequence>MGQLVVGSREDHPCVSASEHGREVELPALWLRQHSPEETQRDGMTGQRLFDPHLLPTDLHLVRADLADGRLSVTFSDGHESVYESAMLLANLELSEGLPQPISWRADSGQPNVHRWTDLHDPAAELAAIGDFLTYGAIVFSDVPCVAGTILDVAARFGFVRDTNFGPVFDVRSIPNSTDLAYRAVPLSPHTDNPYRTPVPGIQMLHCLINETTGGLSTLVDGLAAVEQLRAEDPDAVELLATVPVRFRYRDATTDIVTVRTVVDRDHQGTVTGLNYSPRLDELPLMSDADTRRYQAARQRLAHLLASSEFQVRFLLEAGQLMMFDNNRVLHGRTSFDPNEGLRHLQGCYIDQDGPRTRYRVLSR</sequence>
<keyword evidence="6" id="KW-0408">Iron</keyword>
<evidence type="ECO:0000256" key="4">
    <source>
        <dbReference type="ARBA" id="ARBA00022964"/>
    </source>
</evidence>
<dbReference type="Pfam" id="PF02668">
    <property type="entry name" value="TauD"/>
    <property type="match status" value="1"/>
</dbReference>
<dbReference type="SUPFAM" id="SSF51197">
    <property type="entry name" value="Clavaminate synthase-like"/>
    <property type="match status" value="1"/>
</dbReference>
<dbReference type="GO" id="GO:0046872">
    <property type="term" value="F:metal ion binding"/>
    <property type="evidence" value="ECO:0007669"/>
    <property type="project" value="UniProtKB-KW"/>
</dbReference>
<dbReference type="InterPro" id="IPR050411">
    <property type="entry name" value="AlphaKG_dependent_hydroxylases"/>
</dbReference>
<evidence type="ECO:0000259" key="7">
    <source>
        <dbReference type="Pfam" id="PF02668"/>
    </source>
</evidence>
<gene>
    <name evidence="9" type="ORF">UFOPK3376_03202</name>
</gene>
<evidence type="ECO:0000259" key="8">
    <source>
        <dbReference type="Pfam" id="PF06155"/>
    </source>
</evidence>
<evidence type="ECO:0000256" key="5">
    <source>
        <dbReference type="ARBA" id="ARBA00023002"/>
    </source>
</evidence>
<comment type="similarity">
    <text evidence="2">Belongs to the gamma-BBH/TMLD family.</text>
</comment>
<keyword evidence="5" id="KW-0560">Oxidoreductase</keyword>
<feature type="domain" description="Gamma-butyrobetaine hydroxylase-like N-terminal" evidence="8">
    <location>
        <begin position="20"/>
        <end position="88"/>
    </location>
</feature>
<organism evidence="9">
    <name type="scientific">freshwater metagenome</name>
    <dbReference type="NCBI Taxonomy" id="449393"/>
    <lineage>
        <taxon>unclassified sequences</taxon>
        <taxon>metagenomes</taxon>
        <taxon>ecological metagenomes</taxon>
    </lineage>
</organism>
<evidence type="ECO:0000256" key="3">
    <source>
        <dbReference type="ARBA" id="ARBA00022723"/>
    </source>
</evidence>
<dbReference type="EMBL" id="CAFBLP010000151">
    <property type="protein sequence ID" value="CAB4896929.1"/>
    <property type="molecule type" value="Genomic_DNA"/>
</dbReference>
<dbReference type="GO" id="GO:0045329">
    <property type="term" value="P:carnitine biosynthetic process"/>
    <property type="evidence" value="ECO:0007669"/>
    <property type="project" value="TreeGrafter"/>
</dbReference>
<dbReference type="Gene3D" id="3.60.130.10">
    <property type="entry name" value="Clavaminate synthase-like"/>
    <property type="match status" value="1"/>
</dbReference>
<dbReference type="GO" id="GO:0016706">
    <property type="term" value="F:2-oxoglutarate-dependent dioxygenase activity"/>
    <property type="evidence" value="ECO:0007669"/>
    <property type="project" value="UniProtKB-ARBA"/>
</dbReference>
<dbReference type="InterPro" id="IPR010376">
    <property type="entry name" value="GBBH-like_N"/>
</dbReference>
<dbReference type="PANTHER" id="PTHR10696">
    <property type="entry name" value="GAMMA-BUTYROBETAINE HYDROXYLASE-RELATED"/>
    <property type="match status" value="1"/>
</dbReference>
<dbReference type="InterPro" id="IPR038492">
    <property type="entry name" value="GBBH-like_N_sf"/>
</dbReference>
<evidence type="ECO:0000256" key="1">
    <source>
        <dbReference type="ARBA" id="ARBA00001954"/>
    </source>
</evidence>
<dbReference type="PANTHER" id="PTHR10696:SF25">
    <property type="entry name" value="OXIDOREDUCTASE AIM17-RELATED"/>
    <property type="match status" value="1"/>
</dbReference>
<dbReference type="GO" id="GO:0005739">
    <property type="term" value="C:mitochondrion"/>
    <property type="evidence" value="ECO:0007669"/>
    <property type="project" value="TreeGrafter"/>
</dbReference>
<dbReference type="Pfam" id="PF06155">
    <property type="entry name" value="GBBH-like_N"/>
    <property type="match status" value="1"/>
</dbReference>
<dbReference type="InterPro" id="IPR003819">
    <property type="entry name" value="TauD/TfdA-like"/>
</dbReference>
<evidence type="ECO:0000256" key="2">
    <source>
        <dbReference type="ARBA" id="ARBA00008654"/>
    </source>
</evidence>
<comment type="cofactor">
    <cofactor evidence="1">
        <name>Fe(2+)</name>
        <dbReference type="ChEBI" id="CHEBI:29033"/>
    </cofactor>
</comment>
<dbReference type="Gene3D" id="3.30.2020.30">
    <property type="match status" value="1"/>
</dbReference>